<dbReference type="Proteomes" id="UP000757890">
    <property type="component" value="Unassembled WGS sequence"/>
</dbReference>
<feature type="domain" description="THIF-type NAD/FAD binding fold" evidence="1">
    <location>
        <begin position="7"/>
        <end position="231"/>
    </location>
</feature>
<dbReference type="AlphaFoldDB" id="A0A930FPQ8"/>
<sequence length="235" mass="25888">MNPVFQRTAQIIGEDGVELLSQKTAAVFGLGGVGSYAAEALVRAGVGHLIFIDKDSVDISNVNRQLVADVSTLGRLKADVMAERALRVNPDCDVQVLPVYYRPSDRSFIENLHADFIIDAIDDVPAKISIVCECDRLHIPVISSMGTGNRLRPEMLEITDIYKTSVCHLARKIRKILKEKKIRHLPVVYSKEVPCKIVGEDHVPGSVSFVPPVSGMMMAGYAVRKLLEEHMPKQG</sequence>
<gene>
    <name evidence="2" type="ORF">HXL70_05545</name>
</gene>
<dbReference type="PANTHER" id="PTHR43267:SF1">
    <property type="entry name" value="TRNA THREONYLCARBAMOYLADENOSINE DEHYDRATASE"/>
    <property type="match status" value="1"/>
</dbReference>
<dbReference type="PANTHER" id="PTHR43267">
    <property type="entry name" value="TRNA THREONYLCARBAMOYLADENOSINE DEHYDRATASE"/>
    <property type="match status" value="1"/>
</dbReference>
<dbReference type="RefSeq" id="WP_276639831.1">
    <property type="nucleotide sequence ID" value="NZ_JBGKZF010000012.1"/>
</dbReference>
<dbReference type="CDD" id="cd00755">
    <property type="entry name" value="YgdL_like"/>
    <property type="match status" value="1"/>
</dbReference>
<evidence type="ECO:0000259" key="1">
    <source>
        <dbReference type="Pfam" id="PF00899"/>
    </source>
</evidence>
<dbReference type="SUPFAM" id="SSF69572">
    <property type="entry name" value="Activating enzymes of the ubiquitin-like proteins"/>
    <property type="match status" value="1"/>
</dbReference>
<dbReference type="GO" id="GO:0008641">
    <property type="term" value="F:ubiquitin-like modifier activating enzyme activity"/>
    <property type="evidence" value="ECO:0007669"/>
    <property type="project" value="InterPro"/>
</dbReference>
<dbReference type="GO" id="GO:0061503">
    <property type="term" value="F:tRNA threonylcarbamoyladenosine dehydratase"/>
    <property type="evidence" value="ECO:0007669"/>
    <property type="project" value="TreeGrafter"/>
</dbReference>
<protein>
    <submittedName>
        <fullName evidence="2">tRNA threonylcarbamoyladenosine dehydratase</fullName>
    </submittedName>
</protein>
<dbReference type="GO" id="GO:0061504">
    <property type="term" value="P:cyclic threonylcarbamoyladenosine biosynthetic process"/>
    <property type="evidence" value="ECO:0007669"/>
    <property type="project" value="TreeGrafter"/>
</dbReference>
<dbReference type="Pfam" id="PF00899">
    <property type="entry name" value="ThiF"/>
    <property type="match status" value="1"/>
</dbReference>
<dbReference type="InterPro" id="IPR000594">
    <property type="entry name" value="ThiF_NAD_FAD-bd"/>
</dbReference>
<organism evidence="2 3">
    <name type="scientific">Dialister invisus</name>
    <dbReference type="NCBI Taxonomy" id="218538"/>
    <lineage>
        <taxon>Bacteria</taxon>
        <taxon>Bacillati</taxon>
        <taxon>Bacillota</taxon>
        <taxon>Negativicutes</taxon>
        <taxon>Veillonellales</taxon>
        <taxon>Veillonellaceae</taxon>
        <taxon>Dialister</taxon>
    </lineage>
</organism>
<comment type="caution">
    <text evidence="2">The sequence shown here is derived from an EMBL/GenBank/DDBJ whole genome shotgun (WGS) entry which is preliminary data.</text>
</comment>
<evidence type="ECO:0000313" key="3">
    <source>
        <dbReference type="Proteomes" id="UP000757890"/>
    </source>
</evidence>
<dbReference type="EMBL" id="JABZMK010000028">
    <property type="protein sequence ID" value="MBF1129495.1"/>
    <property type="molecule type" value="Genomic_DNA"/>
</dbReference>
<evidence type="ECO:0000313" key="2">
    <source>
        <dbReference type="EMBL" id="MBF1129495.1"/>
    </source>
</evidence>
<dbReference type="InterPro" id="IPR045886">
    <property type="entry name" value="ThiF/MoeB/HesA"/>
</dbReference>
<accession>A0A930FPQ8</accession>
<name>A0A930FPQ8_9FIRM</name>
<dbReference type="Gene3D" id="3.40.50.720">
    <property type="entry name" value="NAD(P)-binding Rossmann-like Domain"/>
    <property type="match status" value="1"/>
</dbReference>
<proteinExistence type="predicted"/>
<dbReference type="InterPro" id="IPR035985">
    <property type="entry name" value="Ubiquitin-activating_enz"/>
</dbReference>
<reference evidence="2" key="1">
    <citation type="submission" date="2020-04" db="EMBL/GenBank/DDBJ databases">
        <title>Deep metagenomics examines the oral microbiome during advanced dental caries in children, revealing novel taxa and co-occurrences with host molecules.</title>
        <authorList>
            <person name="Baker J.L."/>
            <person name="Morton J.T."/>
            <person name="Dinis M."/>
            <person name="Alvarez R."/>
            <person name="Tran N.C."/>
            <person name="Knight R."/>
            <person name="Edlund A."/>
        </authorList>
    </citation>
    <scope>NUCLEOTIDE SEQUENCE</scope>
    <source>
        <strain evidence="2">JCVI_32_bin.14</strain>
    </source>
</reference>